<evidence type="ECO:0000313" key="1">
    <source>
        <dbReference type="EMBL" id="RMX48979.1"/>
    </source>
</evidence>
<dbReference type="PANTHER" id="PTHR10974:SF1">
    <property type="entry name" value="FI08016P-RELATED"/>
    <property type="match status" value="1"/>
</dbReference>
<dbReference type="AlphaFoldDB" id="A0A3M6U5Z4"/>
<feature type="non-terminal residue" evidence="1">
    <location>
        <position position="1"/>
    </location>
</feature>
<comment type="caution">
    <text evidence="1">The sequence shown here is derived from an EMBL/GenBank/DDBJ whole genome shotgun (WGS) entry which is preliminary data.</text>
</comment>
<dbReference type="InterPro" id="IPR004245">
    <property type="entry name" value="DUF229"/>
</dbReference>
<dbReference type="STRING" id="46731.A0A3M6U5Z4"/>
<dbReference type="OrthoDB" id="5982518at2759"/>
<protein>
    <submittedName>
        <fullName evidence="1">Uncharacterized protein</fullName>
    </submittedName>
</protein>
<evidence type="ECO:0000313" key="2">
    <source>
        <dbReference type="Proteomes" id="UP000275408"/>
    </source>
</evidence>
<name>A0A3M6U5Z4_POCDA</name>
<accession>A0A3M6U5Z4</accession>
<sequence>SFLKSKGQNRFCPSRCCNDVRLVKTGGVPLDISLIIFDSTSAANSQRKMPNTSRLVMVFVMIRNSKSANTMAKNTLYQLQFITSPNDGFCEATIKMKKGIPSLGGDISRIDAYGNQSYCIADKFPLLRKYCYYL</sequence>
<keyword evidence="2" id="KW-1185">Reference proteome</keyword>
<dbReference type="Proteomes" id="UP000275408">
    <property type="component" value="Unassembled WGS sequence"/>
</dbReference>
<feature type="non-terminal residue" evidence="1">
    <location>
        <position position="134"/>
    </location>
</feature>
<organism evidence="1 2">
    <name type="scientific">Pocillopora damicornis</name>
    <name type="common">Cauliflower coral</name>
    <name type="synonym">Millepora damicornis</name>
    <dbReference type="NCBI Taxonomy" id="46731"/>
    <lineage>
        <taxon>Eukaryota</taxon>
        <taxon>Metazoa</taxon>
        <taxon>Cnidaria</taxon>
        <taxon>Anthozoa</taxon>
        <taxon>Hexacorallia</taxon>
        <taxon>Scleractinia</taxon>
        <taxon>Astrocoeniina</taxon>
        <taxon>Pocilloporidae</taxon>
        <taxon>Pocillopora</taxon>
    </lineage>
</organism>
<gene>
    <name evidence="1" type="ORF">pdam_00008308</name>
</gene>
<proteinExistence type="predicted"/>
<dbReference type="EMBL" id="RCHS01002221">
    <property type="protein sequence ID" value="RMX48979.1"/>
    <property type="molecule type" value="Genomic_DNA"/>
</dbReference>
<reference evidence="1 2" key="1">
    <citation type="journal article" date="2018" name="Sci. Rep.">
        <title>Comparative analysis of the Pocillopora damicornis genome highlights role of immune system in coral evolution.</title>
        <authorList>
            <person name="Cunning R."/>
            <person name="Bay R.A."/>
            <person name="Gillette P."/>
            <person name="Baker A.C."/>
            <person name="Traylor-Knowles N."/>
        </authorList>
    </citation>
    <scope>NUCLEOTIDE SEQUENCE [LARGE SCALE GENOMIC DNA]</scope>
    <source>
        <strain evidence="1">RSMAS</strain>
        <tissue evidence="1">Whole animal</tissue>
    </source>
</reference>
<dbReference type="PANTHER" id="PTHR10974">
    <property type="entry name" value="FI08016P-RELATED"/>
    <property type="match status" value="1"/>
</dbReference>
<dbReference type="GO" id="GO:0005615">
    <property type="term" value="C:extracellular space"/>
    <property type="evidence" value="ECO:0007669"/>
    <property type="project" value="TreeGrafter"/>
</dbReference>